<organism evidence="3 4">
    <name type="scientific">Cutaneotrichosporon cavernicola</name>
    <dbReference type="NCBI Taxonomy" id="279322"/>
    <lineage>
        <taxon>Eukaryota</taxon>
        <taxon>Fungi</taxon>
        <taxon>Dikarya</taxon>
        <taxon>Basidiomycota</taxon>
        <taxon>Agaricomycotina</taxon>
        <taxon>Tremellomycetes</taxon>
        <taxon>Trichosporonales</taxon>
        <taxon>Trichosporonaceae</taxon>
        <taxon>Cutaneotrichosporon</taxon>
    </lineage>
</organism>
<accession>A0AA48L2X7</accession>
<dbReference type="AlphaFoldDB" id="A0AA48L2X7"/>
<evidence type="ECO:0000313" key="3">
    <source>
        <dbReference type="EMBL" id="BEI90970.1"/>
    </source>
</evidence>
<dbReference type="EMBL" id="AP028214">
    <property type="protein sequence ID" value="BEI90970.1"/>
    <property type="molecule type" value="Genomic_DNA"/>
</dbReference>
<gene>
    <name evidence="3" type="ORF">CcaverHIS019_0310400</name>
</gene>
<proteinExistence type="predicted"/>
<dbReference type="InterPro" id="IPR003140">
    <property type="entry name" value="PLipase/COase/thioEstase"/>
</dbReference>
<feature type="domain" description="Phospholipase/carboxylesterase/thioesterase" evidence="2">
    <location>
        <begin position="39"/>
        <end position="151"/>
    </location>
</feature>
<evidence type="ECO:0000256" key="1">
    <source>
        <dbReference type="SAM" id="MobiDB-lite"/>
    </source>
</evidence>
<name>A0AA48L2X7_9TREE</name>
<dbReference type="GeneID" id="85494840"/>
<feature type="compositionally biased region" description="Polar residues" evidence="1">
    <location>
        <begin position="1"/>
        <end position="15"/>
    </location>
</feature>
<keyword evidence="4" id="KW-1185">Reference proteome</keyword>
<sequence>MSETTLNLKPATVTTAGPRPAPKASDLAPLQFEYTPSRDGSDANLLIMFHGMGDTKAAFAGLGRQLNLPATAVLSLQAPLAIPLMDPPAWTWFNAFDPLFNPLPNPDPSPTLPPLRALLSKLVTLGWALEDIHLFGWQQGGTMALELALSVGRESLTVSNEVNGKRLGSVVSVCGKLESFPSAPVHAATPVLWFTRSTGAAAQKMETTLRRAFTTLEVE</sequence>
<dbReference type="Gene3D" id="3.40.50.1820">
    <property type="entry name" value="alpha/beta hydrolase"/>
    <property type="match status" value="1"/>
</dbReference>
<dbReference type="GO" id="GO:0016787">
    <property type="term" value="F:hydrolase activity"/>
    <property type="evidence" value="ECO:0007669"/>
    <property type="project" value="InterPro"/>
</dbReference>
<dbReference type="InterPro" id="IPR029058">
    <property type="entry name" value="AB_hydrolase_fold"/>
</dbReference>
<dbReference type="RefSeq" id="XP_060456235.1">
    <property type="nucleotide sequence ID" value="XM_060599552.1"/>
</dbReference>
<feature type="region of interest" description="Disordered" evidence="1">
    <location>
        <begin position="1"/>
        <end position="26"/>
    </location>
</feature>
<dbReference type="Pfam" id="PF02230">
    <property type="entry name" value="Abhydrolase_2"/>
    <property type="match status" value="1"/>
</dbReference>
<dbReference type="KEGG" id="ccac:CcaHIS019_0310400"/>
<dbReference type="Proteomes" id="UP001233271">
    <property type="component" value="Chromosome 3"/>
</dbReference>
<reference evidence="3" key="1">
    <citation type="journal article" date="2023" name="BMC Genomics">
        <title>Chromosome-level genome assemblies of Cutaneotrichosporon spp. (Trichosporonales, Basidiomycota) reveal imbalanced evolution between nucleotide sequences and chromosome synteny.</title>
        <authorList>
            <person name="Kobayashi Y."/>
            <person name="Kayamori A."/>
            <person name="Aoki K."/>
            <person name="Shiwa Y."/>
            <person name="Matsutani M."/>
            <person name="Fujita N."/>
            <person name="Sugita T."/>
            <person name="Iwasaki W."/>
            <person name="Tanaka N."/>
            <person name="Takashima M."/>
        </authorList>
    </citation>
    <scope>NUCLEOTIDE SEQUENCE</scope>
    <source>
        <strain evidence="3">HIS019</strain>
    </source>
</reference>
<evidence type="ECO:0000313" key="4">
    <source>
        <dbReference type="Proteomes" id="UP001233271"/>
    </source>
</evidence>
<dbReference type="SUPFAM" id="SSF53474">
    <property type="entry name" value="alpha/beta-Hydrolases"/>
    <property type="match status" value="1"/>
</dbReference>
<protein>
    <recommendedName>
        <fullName evidence="2">Phospholipase/carboxylesterase/thioesterase domain-containing protein</fullName>
    </recommendedName>
</protein>
<evidence type="ECO:0000259" key="2">
    <source>
        <dbReference type="Pfam" id="PF02230"/>
    </source>
</evidence>